<dbReference type="AlphaFoldDB" id="A0A0N4WI09"/>
<organism evidence="3">
    <name type="scientific">Haemonchus placei</name>
    <name type="common">Barber's pole worm</name>
    <dbReference type="NCBI Taxonomy" id="6290"/>
    <lineage>
        <taxon>Eukaryota</taxon>
        <taxon>Metazoa</taxon>
        <taxon>Ecdysozoa</taxon>
        <taxon>Nematoda</taxon>
        <taxon>Chromadorea</taxon>
        <taxon>Rhabditida</taxon>
        <taxon>Rhabditina</taxon>
        <taxon>Rhabditomorpha</taxon>
        <taxon>Strongyloidea</taxon>
        <taxon>Trichostrongylidae</taxon>
        <taxon>Haemonchus</taxon>
    </lineage>
</organism>
<evidence type="ECO:0000313" key="3">
    <source>
        <dbReference type="WBParaSite" id="HPLM_0001056201-mRNA-1"/>
    </source>
</evidence>
<evidence type="ECO:0000313" key="2">
    <source>
        <dbReference type="Proteomes" id="UP000268014"/>
    </source>
</evidence>
<accession>A0A0N4WI09</accession>
<keyword evidence="2" id="KW-1185">Reference proteome</keyword>
<reference evidence="1 2" key="2">
    <citation type="submission" date="2018-11" db="EMBL/GenBank/DDBJ databases">
        <authorList>
            <consortium name="Pathogen Informatics"/>
        </authorList>
    </citation>
    <scope>NUCLEOTIDE SEQUENCE [LARGE SCALE GENOMIC DNA]</scope>
    <source>
        <strain evidence="1 2">MHpl1</strain>
    </source>
</reference>
<protein>
    <submittedName>
        <fullName evidence="1 3">Uncharacterized protein</fullName>
    </submittedName>
</protein>
<gene>
    <name evidence="1" type="ORF">HPLM_LOCUS10554</name>
</gene>
<dbReference type="EMBL" id="UZAF01017329">
    <property type="protein sequence ID" value="VDO40497.1"/>
    <property type="molecule type" value="Genomic_DNA"/>
</dbReference>
<evidence type="ECO:0000313" key="1">
    <source>
        <dbReference type="EMBL" id="VDO40497.1"/>
    </source>
</evidence>
<reference evidence="3" key="1">
    <citation type="submission" date="2017-02" db="UniProtKB">
        <authorList>
            <consortium name="WormBaseParasite"/>
        </authorList>
    </citation>
    <scope>IDENTIFICATION</scope>
</reference>
<proteinExistence type="predicted"/>
<dbReference type="WBParaSite" id="HPLM_0001056201-mRNA-1">
    <property type="protein sequence ID" value="HPLM_0001056201-mRNA-1"/>
    <property type="gene ID" value="HPLM_0001056201"/>
</dbReference>
<sequence length="66" mass="7422">MIRGSITTINIRPGSINPEKLRLFSTPRSQSWFCHGGNSRYFSNGPVMNLDNADIIYAIIIPIQMP</sequence>
<name>A0A0N4WI09_HAEPC</name>
<dbReference type="Proteomes" id="UP000268014">
    <property type="component" value="Unassembled WGS sequence"/>
</dbReference>